<keyword evidence="3" id="KW-1185">Reference proteome</keyword>
<evidence type="ECO:0000313" key="3">
    <source>
        <dbReference type="Proteomes" id="UP000054564"/>
    </source>
</evidence>
<feature type="compositionally biased region" description="Acidic residues" evidence="1">
    <location>
        <begin position="140"/>
        <end position="154"/>
    </location>
</feature>
<dbReference type="EMBL" id="AJIL01000008">
    <property type="protein sequence ID" value="KNF05228.1"/>
    <property type="molecule type" value="Genomic_DNA"/>
</dbReference>
<dbReference type="Proteomes" id="UP000054564">
    <property type="component" value="Unassembled WGS sequence"/>
</dbReference>
<proteinExistence type="predicted"/>
<protein>
    <submittedName>
        <fullName evidence="2">Uncharacterized protein</fullName>
    </submittedName>
</protein>
<dbReference type="AlphaFoldDB" id="A0A0L0W116"/>
<reference evidence="3" key="2">
    <citation type="submission" date="2014-03" db="EMBL/GenBank/DDBJ databases">
        <title>The Genome Sequence of Puccinia striiformis f. sp. tritici PST-78.</title>
        <authorList>
            <consortium name="The Broad Institute Genome Sequencing Platform"/>
            <person name="Cuomo C."/>
            <person name="Hulbert S."/>
            <person name="Chen X."/>
            <person name="Walker B."/>
            <person name="Young S.K."/>
            <person name="Zeng Q."/>
            <person name="Gargeya S."/>
            <person name="Fitzgerald M."/>
            <person name="Haas B."/>
            <person name="Abouelleil A."/>
            <person name="Alvarado L."/>
            <person name="Arachchi H.M."/>
            <person name="Berlin A.M."/>
            <person name="Chapman S.B."/>
            <person name="Goldberg J."/>
            <person name="Griggs A."/>
            <person name="Gujja S."/>
            <person name="Hansen M."/>
            <person name="Howarth C."/>
            <person name="Imamovic A."/>
            <person name="Larimer J."/>
            <person name="McCowan C."/>
            <person name="Montmayeur A."/>
            <person name="Murphy C."/>
            <person name="Neiman D."/>
            <person name="Pearson M."/>
            <person name="Priest M."/>
            <person name="Roberts A."/>
            <person name="Saif S."/>
            <person name="Shea T."/>
            <person name="Sisk P."/>
            <person name="Sykes S."/>
            <person name="Wortman J."/>
            <person name="Nusbaum C."/>
            <person name="Birren B."/>
        </authorList>
    </citation>
    <scope>NUCLEOTIDE SEQUENCE [LARGE SCALE GENOMIC DNA]</scope>
    <source>
        <strain evidence="3">race PST-78</strain>
    </source>
</reference>
<name>A0A0L0W116_9BASI</name>
<evidence type="ECO:0000313" key="2">
    <source>
        <dbReference type="EMBL" id="KNF05228.1"/>
    </source>
</evidence>
<feature type="compositionally biased region" description="Polar residues" evidence="1">
    <location>
        <begin position="168"/>
        <end position="179"/>
    </location>
</feature>
<reference evidence="2" key="1">
    <citation type="submission" date="2014-03" db="EMBL/GenBank/DDBJ databases">
        <title>Cloning and expression analysis of gamma-glutamylcysteines synthetase in perennial ryegrass.</title>
        <authorList>
            <person name="Wei S."/>
            <person name="Sun Z."/>
        </authorList>
    </citation>
    <scope>NUCLEOTIDE SEQUENCE</scope>
    <source>
        <strain evidence="2">Race PST-78</strain>
    </source>
</reference>
<feature type="region of interest" description="Disordered" evidence="1">
    <location>
        <begin position="62"/>
        <end position="179"/>
    </location>
</feature>
<accession>A0A0L0W116</accession>
<evidence type="ECO:0000256" key="1">
    <source>
        <dbReference type="SAM" id="MobiDB-lite"/>
    </source>
</evidence>
<feature type="compositionally biased region" description="Acidic residues" evidence="1">
    <location>
        <begin position="71"/>
        <end position="84"/>
    </location>
</feature>
<feature type="compositionally biased region" description="Basic and acidic residues" evidence="1">
    <location>
        <begin position="116"/>
        <end position="139"/>
    </location>
</feature>
<dbReference type="EMBL" id="AJIL01000008">
    <property type="protein sequence ID" value="KNF05229.1"/>
    <property type="molecule type" value="Genomic_DNA"/>
</dbReference>
<comment type="caution">
    <text evidence="2">The sequence shown here is derived from an EMBL/GenBank/DDBJ whole genome shotgun (WGS) entry which is preliminary data.</text>
</comment>
<sequence length="179" mass="20390">MAIPRGRHENLKSRLKQADLRIHGSISNRLQDDRDNLLDEENAHKDRMDAIGGFRKSEIIPIGKLQRAIDESDTESEPLSESEETASGRALQRHHEMGHSIGVDPEIIRSQQQQEELERSIDWQEEGDVHRQDHDTGLHEEEEDLDADLEDLDGDYSRPITDPDDLSGSVQFDSFGTDQ</sequence>
<organism evidence="2 3">
    <name type="scientific">Puccinia striiformis f. sp. tritici PST-78</name>
    <dbReference type="NCBI Taxonomy" id="1165861"/>
    <lineage>
        <taxon>Eukaryota</taxon>
        <taxon>Fungi</taxon>
        <taxon>Dikarya</taxon>
        <taxon>Basidiomycota</taxon>
        <taxon>Pucciniomycotina</taxon>
        <taxon>Pucciniomycetes</taxon>
        <taxon>Pucciniales</taxon>
        <taxon>Pucciniaceae</taxon>
        <taxon>Puccinia</taxon>
    </lineage>
</organism>
<gene>
    <name evidence="2" type="ORF">PSTG_01447</name>
</gene>